<keyword evidence="2" id="KW-1185">Reference proteome</keyword>
<gene>
    <name evidence="1" type="ORF">KGMB02408_41310</name>
</gene>
<evidence type="ECO:0000313" key="2">
    <source>
        <dbReference type="Proteomes" id="UP000288079"/>
    </source>
</evidence>
<proteinExistence type="predicted"/>
<reference evidence="1 2" key="1">
    <citation type="submission" date="2018-10" db="EMBL/GenBank/DDBJ databases">
        <title>Draft Genome Sequence of Bacteroides sp. KCTC 15687.</title>
        <authorList>
            <person name="Yu S.Y."/>
            <person name="Kim J.S."/>
            <person name="Oh B.S."/>
            <person name="Park S.H."/>
            <person name="Kang S.W."/>
            <person name="Park J.E."/>
            <person name="Choi S.H."/>
            <person name="Han K.I."/>
            <person name="Lee K.C."/>
            <person name="Eom M.K."/>
            <person name="Suh M.K."/>
            <person name="Lee D.H."/>
            <person name="Yoon H."/>
            <person name="Kim B."/>
            <person name="Yang S.J."/>
            <person name="Lee J.S."/>
            <person name="Lee J.H."/>
        </authorList>
    </citation>
    <scope>NUCLEOTIDE SEQUENCE [LARGE SCALE GENOMIC DNA]</scope>
    <source>
        <strain evidence="1 2">KCTC 15687</strain>
    </source>
</reference>
<name>A0A401M056_9BACE</name>
<sequence>MHKNNLYGGRFYDRCQRDRVIIDTIPSILENALNQSPTVNKEQKEVIHYILWNMVYIEGGIMDMGENN</sequence>
<dbReference type="Proteomes" id="UP000288079">
    <property type="component" value="Unassembled WGS sequence"/>
</dbReference>
<comment type="caution">
    <text evidence="1">The sequence shown here is derived from an EMBL/GenBank/DDBJ whole genome shotgun (WGS) entry which is preliminary data.</text>
</comment>
<organism evidence="1 2">
    <name type="scientific">Bacteroides faecalis</name>
    <dbReference type="NCBI Taxonomy" id="2447885"/>
    <lineage>
        <taxon>Bacteria</taxon>
        <taxon>Pseudomonadati</taxon>
        <taxon>Bacteroidota</taxon>
        <taxon>Bacteroidia</taxon>
        <taxon>Bacteroidales</taxon>
        <taxon>Bacteroidaceae</taxon>
        <taxon>Bacteroides</taxon>
    </lineage>
</organism>
<accession>A0A401M056</accession>
<protein>
    <submittedName>
        <fullName evidence="1">Uncharacterized protein</fullName>
    </submittedName>
</protein>
<evidence type="ECO:0000313" key="1">
    <source>
        <dbReference type="EMBL" id="GCB37186.1"/>
    </source>
</evidence>
<dbReference type="AlphaFoldDB" id="A0A401M056"/>
<dbReference type="EMBL" id="BHWB01000021">
    <property type="protein sequence ID" value="GCB37186.1"/>
    <property type="molecule type" value="Genomic_DNA"/>
</dbReference>